<name>A0ABU1PS34_9PSEU</name>
<organism evidence="3 4">
    <name type="scientific">Saccharothrix longispora</name>
    <dbReference type="NCBI Taxonomy" id="33920"/>
    <lineage>
        <taxon>Bacteria</taxon>
        <taxon>Bacillati</taxon>
        <taxon>Actinomycetota</taxon>
        <taxon>Actinomycetes</taxon>
        <taxon>Pseudonocardiales</taxon>
        <taxon>Pseudonocardiaceae</taxon>
        <taxon>Saccharothrix</taxon>
    </lineage>
</organism>
<gene>
    <name evidence="3" type="ORF">J2S66_001780</name>
</gene>
<evidence type="ECO:0000313" key="3">
    <source>
        <dbReference type="EMBL" id="MDR6593396.1"/>
    </source>
</evidence>
<feature type="region of interest" description="Disordered" evidence="1">
    <location>
        <begin position="83"/>
        <end position="102"/>
    </location>
</feature>
<feature type="signal peptide" evidence="2">
    <location>
        <begin position="1"/>
        <end position="32"/>
    </location>
</feature>
<proteinExistence type="predicted"/>
<evidence type="ECO:0000313" key="4">
    <source>
        <dbReference type="Proteomes" id="UP001268819"/>
    </source>
</evidence>
<evidence type="ECO:0000256" key="1">
    <source>
        <dbReference type="SAM" id="MobiDB-lite"/>
    </source>
</evidence>
<evidence type="ECO:0000256" key="2">
    <source>
        <dbReference type="SAM" id="SignalP"/>
    </source>
</evidence>
<dbReference type="InterPro" id="IPR045926">
    <property type="entry name" value="DUF6345"/>
</dbReference>
<accession>A0ABU1PS34</accession>
<comment type="caution">
    <text evidence="3">The sequence shown here is derived from an EMBL/GenBank/DDBJ whole genome shotgun (WGS) entry which is preliminary data.</text>
</comment>
<keyword evidence="2" id="KW-0732">Signal</keyword>
<dbReference type="EMBL" id="JAVDSG010000001">
    <property type="protein sequence ID" value="MDR6593396.1"/>
    <property type="molecule type" value="Genomic_DNA"/>
</dbReference>
<reference evidence="3 4" key="1">
    <citation type="submission" date="2023-07" db="EMBL/GenBank/DDBJ databases">
        <title>Sequencing the genomes of 1000 actinobacteria strains.</title>
        <authorList>
            <person name="Klenk H.-P."/>
        </authorList>
    </citation>
    <scope>NUCLEOTIDE SEQUENCE [LARGE SCALE GENOMIC DNA]</scope>
    <source>
        <strain evidence="3 4">DSM 43749</strain>
    </source>
</reference>
<feature type="region of interest" description="Disordered" evidence="1">
    <location>
        <begin position="280"/>
        <end position="301"/>
    </location>
</feature>
<dbReference type="Pfam" id="PF19872">
    <property type="entry name" value="DUF6345"/>
    <property type="match status" value="1"/>
</dbReference>
<keyword evidence="4" id="KW-1185">Reference proteome</keyword>
<sequence length="545" mass="58222">MSTRRRGATLLALSGMLGAVALTGATAGTASAADELPVYAVRSEGLTPEQAAALQRAFGLESVERTPEGVVTFIDEDRHLRVPGIDRGAGRPDESGQATSQTQLDLDAVRGLRAVPLDEAAKRVTETLRGVGLLPGNATASASHSTLDITDANGNAVAGASLDTTVTFDFQLDGLPLEGPGSKIRVSLDGAGSVTQLTYSTRVLARAGTVQVLGYDERYSRCRAAAYPLQLGLADYIYWAPPWVARPPVYDRLEPVLRCRVLDPSTGSSSVFHLPGVLGSPDPAPDPTVPPRQRAAGDAGVAGDVGAQWTTRVDVGSSGTGTCQSLSGIPADITGFNTRFTNAGVPVQFSWTGANAWEQDFKDPAFAGGQDHVYADDVDMTYYHGRGGAFGLSFAGCSAVTDSTLRNTEARWGNRDAEWMSLYTPSLLQSTASGQAWWQRWGPSFRGLHQINSFETGVVQNSSFGSRYGNYLLRRPFLNFLRPMKVRVAWAQASIDTQPSWVRWATMGPIGNSWIANFDDYFWGRGSVGPDTLPTVGFWKISGSS</sequence>
<feature type="chain" id="PRO_5046904097" evidence="2">
    <location>
        <begin position="33"/>
        <end position="545"/>
    </location>
</feature>
<protein>
    <submittedName>
        <fullName evidence="3">Uncharacterized protein</fullName>
    </submittedName>
</protein>
<dbReference type="RefSeq" id="WP_310306071.1">
    <property type="nucleotide sequence ID" value="NZ_JAVDSG010000001.1"/>
</dbReference>
<dbReference type="Proteomes" id="UP001268819">
    <property type="component" value="Unassembled WGS sequence"/>
</dbReference>